<dbReference type="InterPro" id="IPR013087">
    <property type="entry name" value="Znf_C2H2_type"/>
</dbReference>
<evidence type="ECO:0000256" key="2">
    <source>
        <dbReference type="SAM" id="MobiDB-lite"/>
    </source>
</evidence>
<keyword evidence="1" id="KW-0479">Metal-binding</keyword>
<keyword evidence="1" id="KW-0863">Zinc-finger</keyword>
<sequence>MGLTPLLRAVTATAGFGDLSCFPANGGAVEPRLNAAGVLSKLGLDYQPPFEGTSMLRGGSPRGSEGGETEGTLAMLMADMQKVKEEAAQEPPAETAAEAAIRSLLDLRQGSVAAAPAPRAERRQSPSSGPLKRRGVADRASQFTCRHLGCGKAYGCPDAVRKHCRKAHQDWLRSLGHVGPAGYCSWEASL</sequence>
<dbReference type="PROSITE" id="PS00028">
    <property type="entry name" value="ZINC_FINGER_C2H2_1"/>
    <property type="match status" value="1"/>
</dbReference>
<dbReference type="GO" id="GO:0008270">
    <property type="term" value="F:zinc ion binding"/>
    <property type="evidence" value="ECO:0007669"/>
    <property type="project" value="UniProtKB-KW"/>
</dbReference>
<feature type="domain" description="C2H2-type" evidence="3">
    <location>
        <begin position="143"/>
        <end position="168"/>
    </location>
</feature>
<evidence type="ECO:0000259" key="3">
    <source>
        <dbReference type="PROSITE" id="PS50157"/>
    </source>
</evidence>
<name>A0A7S0H8P4_9EUKA</name>
<dbReference type="PROSITE" id="PS50157">
    <property type="entry name" value="ZINC_FINGER_C2H2_2"/>
    <property type="match status" value="1"/>
</dbReference>
<protein>
    <recommendedName>
        <fullName evidence="3">C2H2-type domain-containing protein</fullName>
    </recommendedName>
</protein>
<evidence type="ECO:0000256" key="1">
    <source>
        <dbReference type="PROSITE-ProRule" id="PRU00042"/>
    </source>
</evidence>
<keyword evidence="1" id="KW-0862">Zinc</keyword>
<reference evidence="4" key="1">
    <citation type="submission" date="2021-01" db="EMBL/GenBank/DDBJ databases">
        <authorList>
            <person name="Corre E."/>
            <person name="Pelletier E."/>
            <person name="Niang G."/>
            <person name="Scheremetjew M."/>
            <person name="Finn R."/>
            <person name="Kale V."/>
            <person name="Holt S."/>
            <person name="Cochrane G."/>
            <person name="Meng A."/>
            <person name="Brown T."/>
            <person name="Cohen L."/>
        </authorList>
    </citation>
    <scope>NUCLEOTIDE SEQUENCE</scope>
    <source>
        <strain evidence="4">CCMP1374</strain>
    </source>
</reference>
<accession>A0A7S0H8P4</accession>
<evidence type="ECO:0000313" key="4">
    <source>
        <dbReference type="EMBL" id="CAD8466690.1"/>
    </source>
</evidence>
<dbReference type="EMBL" id="HBEP01000663">
    <property type="protein sequence ID" value="CAD8466690.1"/>
    <property type="molecule type" value="Transcribed_RNA"/>
</dbReference>
<organism evidence="4">
    <name type="scientific">Phaeocystis antarctica</name>
    <dbReference type="NCBI Taxonomy" id="33657"/>
    <lineage>
        <taxon>Eukaryota</taxon>
        <taxon>Haptista</taxon>
        <taxon>Haptophyta</taxon>
        <taxon>Prymnesiophyceae</taxon>
        <taxon>Phaeocystales</taxon>
        <taxon>Phaeocystaceae</taxon>
        <taxon>Phaeocystis</taxon>
    </lineage>
</organism>
<proteinExistence type="predicted"/>
<feature type="region of interest" description="Disordered" evidence="2">
    <location>
        <begin position="112"/>
        <end position="136"/>
    </location>
</feature>
<gene>
    <name evidence="4" type="ORF">PANT1444_LOCUS391</name>
</gene>
<dbReference type="AlphaFoldDB" id="A0A7S0H8P4"/>